<proteinExistence type="predicted"/>
<reference evidence="4 5" key="1">
    <citation type="submission" date="2014-10" db="EMBL/GenBank/DDBJ databases">
        <title>Draft genome of the hookworm Ancylostoma caninum.</title>
        <authorList>
            <person name="Mitreva M."/>
        </authorList>
    </citation>
    <scope>NUCLEOTIDE SEQUENCE [LARGE SCALE GENOMIC DNA]</scope>
    <source>
        <strain evidence="4 5">Baltimore</strain>
    </source>
</reference>
<dbReference type="PROSITE" id="PS50175">
    <property type="entry name" value="ASP_PROT_RETROV"/>
    <property type="match status" value="1"/>
</dbReference>
<keyword evidence="1" id="KW-0378">Hydrolase</keyword>
<evidence type="ECO:0000256" key="2">
    <source>
        <dbReference type="SAM" id="MobiDB-lite"/>
    </source>
</evidence>
<evidence type="ECO:0000256" key="1">
    <source>
        <dbReference type="ARBA" id="ARBA00022801"/>
    </source>
</evidence>
<organism evidence="4 5">
    <name type="scientific">Ancylostoma caninum</name>
    <name type="common">Dog hookworm</name>
    <dbReference type="NCBI Taxonomy" id="29170"/>
    <lineage>
        <taxon>Eukaryota</taxon>
        <taxon>Metazoa</taxon>
        <taxon>Ecdysozoa</taxon>
        <taxon>Nematoda</taxon>
        <taxon>Chromadorea</taxon>
        <taxon>Rhabditida</taxon>
        <taxon>Rhabditina</taxon>
        <taxon>Rhabditomorpha</taxon>
        <taxon>Strongyloidea</taxon>
        <taxon>Ancylostomatidae</taxon>
        <taxon>Ancylostomatinae</taxon>
        <taxon>Ancylostoma</taxon>
    </lineage>
</organism>
<comment type="caution">
    <text evidence="4">The sequence shown here is derived from an EMBL/GenBank/DDBJ whole genome shotgun (WGS) entry which is preliminary data.</text>
</comment>
<gene>
    <name evidence="4" type="ORF">ANCCAN_28772</name>
</gene>
<name>A0A368F3M6_ANCCA</name>
<accession>A0A368F3M6</accession>
<keyword evidence="5" id="KW-1185">Reference proteome</keyword>
<evidence type="ECO:0000313" key="5">
    <source>
        <dbReference type="Proteomes" id="UP000252519"/>
    </source>
</evidence>
<dbReference type="Gene3D" id="2.40.70.10">
    <property type="entry name" value="Acid Proteases"/>
    <property type="match status" value="1"/>
</dbReference>
<dbReference type="EMBL" id="JOJR01011539">
    <property type="protein sequence ID" value="RCN25515.1"/>
    <property type="molecule type" value="Genomic_DNA"/>
</dbReference>
<dbReference type="InterPro" id="IPR021109">
    <property type="entry name" value="Peptidase_aspartic_dom_sf"/>
</dbReference>
<dbReference type="OrthoDB" id="5873780at2759"/>
<feature type="region of interest" description="Disordered" evidence="2">
    <location>
        <begin position="1"/>
        <end position="32"/>
    </location>
</feature>
<dbReference type="GO" id="GO:0006508">
    <property type="term" value="P:proteolysis"/>
    <property type="evidence" value="ECO:0007669"/>
    <property type="project" value="InterPro"/>
</dbReference>
<feature type="compositionally biased region" description="Polar residues" evidence="2">
    <location>
        <begin position="1"/>
        <end position="29"/>
    </location>
</feature>
<sequence>MDRQPSSRSNPHSTNRNRVRFNTQRSEGTSRFRRPYVEHELQNGTRNDGISANMSVPKESIPTNNLERHQVVLMTAEGNIWNHKEQKFQKALFFFDTGAQKTIIREQLADELGLPQQHSELCVMSRIGGHIEQFRSNFMPLKLSTTYGKLIDLTIQTKPVLTNGFSLVNLSDCDKDFLEENGICLSNTRVRGEHQIPEILVGQDYYYALVLDNGVKGKLPSGLHIINTVFGPTVQGRGTLRPTTENPTSISMGLTLVSKGKESEILQNIFELDGLGISSDES</sequence>
<dbReference type="GO" id="GO:0004190">
    <property type="term" value="F:aspartic-type endopeptidase activity"/>
    <property type="evidence" value="ECO:0007669"/>
    <property type="project" value="InterPro"/>
</dbReference>
<dbReference type="InterPro" id="IPR001995">
    <property type="entry name" value="Peptidase_A2_cat"/>
</dbReference>
<dbReference type="SUPFAM" id="SSF50630">
    <property type="entry name" value="Acid proteases"/>
    <property type="match status" value="1"/>
</dbReference>
<dbReference type="Proteomes" id="UP000252519">
    <property type="component" value="Unassembled WGS sequence"/>
</dbReference>
<protein>
    <recommendedName>
        <fullName evidence="3">Peptidase A2 domain-containing protein</fullName>
    </recommendedName>
</protein>
<evidence type="ECO:0000313" key="4">
    <source>
        <dbReference type="EMBL" id="RCN25515.1"/>
    </source>
</evidence>
<evidence type="ECO:0000259" key="3">
    <source>
        <dbReference type="PROSITE" id="PS50175"/>
    </source>
</evidence>
<dbReference type="AlphaFoldDB" id="A0A368F3M6"/>
<feature type="domain" description="Peptidase A2" evidence="3">
    <location>
        <begin position="91"/>
        <end position="205"/>
    </location>
</feature>
<dbReference type="Pfam" id="PF13650">
    <property type="entry name" value="Asp_protease_2"/>
    <property type="match status" value="1"/>
</dbReference>